<dbReference type="GO" id="GO:0006072">
    <property type="term" value="P:glycerol-3-phosphate metabolic process"/>
    <property type="evidence" value="ECO:0007669"/>
    <property type="project" value="TreeGrafter"/>
</dbReference>
<feature type="domain" description="GPAT/DHAPAT C-terminal" evidence="2">
    <location>
        <begin position="310"/>
        <end position="552"/>
    </location>
</feature>
<dbReference type="InParanoid" id="A0A672J1Z7"/>
<dbReference type="GO" id="GO:0006631">
    <property type="term" value="P:fatty acid metabolic process"/>
    <property type="evidence" value="ECO:0007669"/>
    <property type="project" value="TreeGrafter"/>
</dbReference>
<keyword evidence="1" id="KW-1133">Transmembrane helix</keyword>
<name>A0A672J1Z7_SALFA</name>
<evidence type="ECO:0000313" key="3">
    <source>
        <dbReference type="Ensembl" id="ENSSFAP00005048231.1"/>
    </source>
</evidence>
<dbReference type="PANTHER" id="PTHR12563">
    <property type="entry name" value="GLYCEROL-3-PHOSPHATE ACYLTRANSFERASE"/>
    <property type="match status" value="1"/>
</dbReference>
<keyword evidence="4" id="KW-1185">Reference proteome</keyword>
<dbReference type="InterPro" id="IPR045520">
    <property type="entry name" value="GPAT/DHAPAT_C"/>
</dbReference>
<dbReference type="AlphaFoldDB" id="A0A672J1Z7"/>
<dbReference type="Pfam" id="PF19277">
    <property type="entry name" value="GPAT_C"/>
    <property type="match status" value="1"/>
</dbReference>
<keyword evidence="1" id="KW-0812">Transmembrane</keyword>
<evidence type="ECO:0000259" key="2">
    <source>
        <dbReference type="Pfam" id="PF19277"/>
    </source>
</evidence>
<proteinExistence type="predicted"/>
<dbReference type="OMA" id="QEYTTNA"/>
<protein>
    <submittedName>
        <fullName evidence="3">Glycerol-3-phosphate acyltransferase 2, mitochondrial</fullName>
    </submittedName>
</protein>
<feature type="transmembrane region" description="Helical" evidence="1">
    <location>
        <begin position="100"/>
        <end position="121"/>
    </location>
</feature>
<dbReference type="Proteomes" id="UP000472267">
    <property type="component" value="Chromosome 12"/>
</dbReference>
<reference evidence="3" key="1">
    <citation type="submission" date="2019-06" db="EMBL/GenBank/DDBJ databases">
        <authorList>
            <consortium name="Wellcome Sanger Institute Data Sharing"/>
        </authorList>
    </citation>
    <scope>NUCLEOTIDE SEQUENCE [LARGE SCALE GENOMIC DNA]</scope>
</reference>
<reference evidence="3" key="3">
    <citation type="submission" date="2025-09" db="UniProtKB">
        <authorList>
            <consortium name="Ensembl"/>
        </authorList>
    </citation>
    <scope>IDENTIFICATION</scope>
</reference>
<dbReference type="GO" id="GO:0031966">
    <property type="term" value="C:mitochondrial membrane"/>
    <property type="evidence" value="ECO:0007669"/>
    <property type="project" value="TreeGrafter"/>
</dbReference>
<evidence type="ECO:0000313" key="4">
    <source>
        <dbReference type="Proteomes" id="UP000472267"/>
    </source>
</evidence>
<keyword evidence="1" id="KW-0472">Membrane</keyword>
<dbReference type="Ensembl" id="ENSSFAT00005049841.1">
    <property type="protein sequence ID" value="ENSSFAP00005048231.1"/>
    <property type="gene ID" value="ENSSFAG00005023440.1"/>
</dbReference>
<evidence type="ECO:0000256" key="1">
    <source>
        <dbReference type="SAM" id="Phobius"/>
    </source>
</evidence>
<sequence length="726" mass="80788">MNRQTVCVTFCFPPHQLSWKLELKKKLTAPSLGKCRPVVGKCCHQCTPDSLVITVNSKNSDLVPTRSPADIRPSCVSRCRYRGWLVRRVCCVLLVKGCTVYSSFFFFFAPSYLISIFLLTLCRLLPRFVGWAMLKMLAVVFGSIQINLDHLLALQRAAQEEPPAVYVYVRQSSLDCAIIPLVLFCQSLRVPYTVCPLFILRRVGVVLLPPSAPTEHDAEKDDLYSAIMTSLVRELLHEGQAISIGVSAESGQGGLWLARITHLIKEGSVPDVRLVPVGISYDCVPRTNIQVGARKHTLSCWLRSFVCSRPTGSVRVHFAQPFSLKEMCESGRCRHLCNVPSLSLTSCFNGLQNGSCFSHDVCVCLCVCAAATTCMAVMSTSLVSSLLLHKHRKGVRLSELCRDVMWLTEELLFRNKDVGFSGSLAEVVHRALSLLRPHLLIVATPKDPVIVPRRSLSATLHLSLHARSVTHTFILEAVGACAVSAMVCDMALSVKGDMEFDVALCQAELTERALQLCHLLPPGFMPPCHSSESFSLDVVDSLVQCGILIMEEIPKDVPICDFWKREGALTWTTSDDPYNSDSDCEEKELQPSRCPKMLFFLCSMLAGHLRALCWTTLGLEHMDIPLPGLIAVLLHSTFVTFYSVCRTWTFDSKAVLDKSFIMSSSVKQIKAALRILTSLCLCSLFSIQVLSERRQEEGVFLGVSPLFQLSENRQKLHRFISQYLCN</sequence>
<dbReference type="PANTHER" id="PTHR12563:SF15">
    <property type="entry name" value="GLYCEROL-3-PHOSPHATE ACYLTRANSFERASE 2, MITOCHONDRIAL"/>
    <property type="match status" value="1"/>
</dbReference>
<reference evidence="3" key="2">
    <citation type="submission" date="2025-08" db="UniProtKB">
        <authorList>
            <consortium name="Ensembl"/>
        </authorList>
    </citation>
    <scope>IDENTIFICATION</scope>
</reference>
<dbReference type="GO" id="GO:0019432">
    <property type="term" value="P:triglyceride biosynthetic process"/>
    <property type="evidence" value="ECO:0007669"/>
    <property type="project" value="TreeGrafter"/>
</dbReference>
<dbReference type="GO" id="GO:0034587">
    <property type="term" value="P:piRNA processing"/>
    <property type="evidence" value="ECO:0007669"/>
    <property type="project" value="TreeGrafter"/>
</dbReference>
<dbReference type="GO" id="GO:0008654">
    <property type="term" value="P:phospholipid biosynthetic process"/>
    <property type="evidence" value="ECO:0007669"/>
    <property type="project" value="TreeGrafter"/>
</dbReference>
<organism evidence="3 4">
    <name type="scientific">Salarias fasciatus</name>
    <name type="common">Jewelled blenny</name>
    <name type="synonym">Blennius fasciatus</name>
    <dbReference type="NCBI Taxonomy" id="181472"/>
    <lineage>
        <taxon>Eukaryota</taxon>
        <taxon>Metazoa</taxon>
        <taxon>Chordata</taxon>
        <taxon>Craniata</taxon>
        <taxon>Vertebrata</taxon>
        <taxon>Euteleostomi</taxon>
        <taxon>Actinopterygii</taxon>
        <taxon>Neopterygii</taxon>
        <taxon>Teleostei</taxon>
        <taxon>Neoteleostei</taxon>
        <taxon>Acanthomorphata</taxon>
        <taxon>Ovalentaria</taxon>
        <taxon>Blenniimorphae</taxon>
        <taxon>Blenniiformes</taxon>
        <taxon>Blennioidei</taxon>
        <taxon>Blenniidae</taxon>
        <taxon>Salariinae</taxon>
        <taxon>Salarias</taxon>
    </lineage>
</organism>
<accession>A0A672J1Z7</accession>
<dbReference type="InterPro" id="IPR022284">
    <property type="entry name" value="GPAT/DHAPAT"/>
</dbReference>
<dbReference type="GO" id="GO:0004366">
    <property type="term" value="F:glycerol-3-phosphate O-acyltransferase activity"/>
    <property type="evidence" value="ECO:0007669"/>
    <property type="project" value="TreeGrafter"/>
</dbReference>